<accession>A0AAD2JIP5</accession>
<dbReference type="EMBL" id="CAKOGP040001858">
    <property type="protein sequence ID" value="CAJ1954158.1"/>
    <property type="molecule type" value="Genomic_DNA"/>
</dbReference>
<sequence>MKSIALSILLCDVLATAKLGSSLVNNNRRRKTQQLGTLREYGSNPQHTLGHCEGDCDSDQDCNGDELVCFQRDAHEPVPGCLGGLQDGSLSDYCVRKSDLNSGSTLEDLTLKYTTEFPLSRCEGDCDTNDDCIGDLICFQRNEHEAVPGCIGGENDGSRTDYCIPPSSLPPAELAIQWSTIFPLARCQGDCDSDFDCQGNLVCFQRNENEPVPGCSGGSADGSRTDYCVPPTVARQGQISPPSTSITSDANQISWSTNFPLGKCEGDCDYNHDCQDGLICWQRSHGESIPGCSGSDNSSTDYCIPKESAPAKKLKLYWDNYYWQESNDETFWCMTCTACDSLTTGDGWEGGCVVPENDKCEEGHLMWIQRCRETRKRFEIIENPNSGDQIRVHGSNLCFSSINNRFLELRTCDNTKSNQLWAAMSNRNKFEIRPYDQRNLSVNEAKCLSQLHHPKRECKSFQ</sequence>
<gene>
    <name evidence="2" type="ORF">CYCCA115_LOCUS14753</name>
</gene>
<keyword evidence="3" id="KW-1185">Reference proteome</keyword>
<organism evidence="2 3">
    <name type="scientific">Cylindrotheca closterium</name>
    <dbReference type="NCBI Taxonomy" id="2856"/>
    <lineage>
        <taxon>Eukaryota</taxon>
        <taxon>Sar</taxon>
        <taxon>Stramenopiles</taxon>
        <taxon>Ochrophyta</taxon>
        <taxon>Bacillariophyta</taxon>
        <taxon>Bacillariophyceae</taxon>
        <taxon>Bacillariophycidae</taxon>
        <taxon>Bacillariales</taxon>
        <taxon>Bacillariaceae</taxon>
        <taxon>Cylindrotheca</taxon>
    </lineage>
</organism>
<dbReference type="AlphaFoldDB" id="A0AAD2JIP5"/>
<name>A0AAD2JIP5_9STRA</name>
<dbReference type="InterPro" id="IPR035992">
    <property type="entry name" value="Ricin_B-like_lectins"/>
</dbReference>
<protein>
    <recommendedName>
        <fullName evidence="4">Ricin B lectin domain-containing protein</fullName>
    </recommendedName>
</protein>
<feature type="signal peptide" evidence="1">
    <location>
        <begin position="1"/>
        <end position="20"/>
    </location>
</feature>
<evidence type="ECO:0008006" key="4">
    <source>
        <dbReference type="Google" id="ProtNLM"/>
    </source>
</evidence>
<evidence type="ECO:0000256" key="1">
    <source>
        <dbReference type="SAM" id="SignalP"/>
    </source>
</evidence>
<dbReference type="Proteomes" id="UP001295423">
    <property type="component" value="Unassembled WGS sequence"/>
</dbReference>
<reference evidence="2" key="1">
    <citation type="submission" date="2023-08" db="EMBL/GenBank/DDBJ databases">
        <authorList>
            <person name="Audoor S."/>
            <person name="Bilcke G."/>
        </authorList>
    </citation>
    <scope>NUCLEOTIDE SEQUENCE</scope>
</reference>
<evidence type="ECO:0000313" key="3">
    <source>
        <dbReference type="Proteomes" id="UP001295423"/>
    </source>
</evidence>
<keyword evidence="1" id="KW-0732">Signal</keyword>
<evidence type="ECO:0000313" key="2">
    <source>
        <dbReference type="EMBL" id="CAJ1954158.1"/>
    </source>
</evidence>
<comment type="caution">
    <text evidence="2">The sequence shown here is derived from an EMBL/GenBank/DDBJ whole genome shotgun (WGS) entry which is preliminary data.</text>
</comment>
<feature type="chain" id="PRO_5042242076" description="Ricin B lectin domain-containing protein" evidence="1">
    <location>
        <begin position="21"/>
        <end position="462"/>
    </location>
</feature>
<dbReference type="SUPFAM" id="SSF50370">
    <property type="entry name" value="Ricin B-like lectins"/>
    <property type="match status" value="1"/>
</dbReference>
<dbReference type="PROSITE" id="PS50231">
    <property type="entry name" value="RICIN_B_LECTIN"/>
    <property type="match status" value="1"/>
</dbReference>
<proteinExistence type="predicted"/>